<feature type="chain" id="PRO_5003684491" evidence="1">
    <location>
        <begin position="23"/>
        <end position="94"/>
    </location>
</feature>
<keyword evidence="1" id="KW-0732">Signal</keyword>
<dbReference type="HOGENOM" id="CLU_2380408_0_0_10"/>
<protein>
    <submittedName>
        <fullName evidence="2">Uncharacterized protein</fullName>
    </submittedName>
</protein>
<evidence type="ECO:0000313" key="2">
    <source>
        <dbReference type="EMBL" id="AFL83609.1"/>
    </source>
</evidence>
<dbReference type="AlphaFoldDB" id="I3Z2Z1"/>
<reference evidence="3" key="1">
    <citation type="submission" date="2012-06" db="EMBL/GenBank/DDBJ databases">
        <title>The complete genome of Belliella baltica DSM 15883.</title>
        <authorList>
            <person name="Lucas S."/>
            <person name="Copeland A."/>
            <person name="Lapidus A."/>
            <person name="Goodwin L."/>
            <person name="Pitluck S."/>
            <person name="Peters L."/>
            <person name="Mikhailova N."/>
            <person name="Davenport K."/>
            <person name="Kyrpides N."/>
            <person name="Mavromatis K."/>
            <person name="Pagani I."/>
            <person name="Ivanova N."/>
            <person name="Ovchinnikova G."/>
            <person name="Zeytun A."/>
            <person name="Detter J.C."/>
            <person name="Han C."/>
            <person name="Land M."/>
            <person name="Hauser L."/>
            <person name="Markowitz V."/>
            <person name="Cheng J.-F."/>
            <person name="Hugenholtz P."/>
            <person name="Woyke T."/>
            <person name="Wu D."/>
            <person name="Tindall B."/>
            <person name="Pomrenke H."/>
            <person name="Brambilla E."/>
            <person name="Klenk H.-P."/>
            <person name="Eisen J.A."/>
        </authorList>
    </citation>
    <scope>NUCLEOTIDE SEQUENCE [LARGE SCALE GENOMIC DNA]</scope>
    <source>
        <strain evidence="3">DSM 15883 / CIP 108006 / LMG 21964 / BA134</strain>
    </source>
</reference>
<dbReference type="Proteomes" id="UP000006050">
    <property type="component" value="Chromosome"/>
</dbReference>
<organism evidence="2 3">
    <name type="scientific">Belliella baltica (strain DSM 15883 / CIP 108006 / LMG 21964 / BA134)</name>
    <dbReference type="NCBI Taxonomy" id="866536"/>
    <lineage>
        <taxon>Bacteria</taxon>
        <taxon>Pseudomonadati</taxon>
        <taxon>Bacteroidota</taxon>
        <taxon>Cytophagia</taxon>
        <taxon>Cytophagales</taxon>
        <taxon>Cyclobacteriaceae</taxon>
        <taxon>Belliella</taxon>
    </lineage>
</organism>
<name>I3Z2Z1_BELBD</name>
<accession>I3Z2Z1</accession>
<gene>
    <name evidence="2" type="ordered locus">Belba_0966</name>
</gene>
<dbReference type="KEGG" id="bbd:Belba_0966"/>
<keyword evidence="3" id="KW-1185">Reference proteome</keyword>
<sequence length="94" mass="10538">METLLKKVPLLAFMVAAVFAFAFTQPNHAPIFAFNPMTQQWDNLTELEFELGTDYICNESSNVCTASYTNDDPENENPIPATVVDGDYIRLTSQ</sequence>
<dbReference type="EMBL" id="CP003281">
    <property type="protein sequence ID" value="AFL83609.1"/>
    <property type="molecule type" value="Genomic_DNA"/>
</dbReference>
<dbReference type="OrthoDB" id="827491at2"/>
<evidence type="ECO:0000313" key="3">
    <source>
        <dbReference type="Proteomes" id="UP000006050"/>
    </source>
</evidence>
<dbReference type="RefSeq" id="WP_014771617.1">
    <property type="nucleotide sequence ID" value="NC_018010.1"/>
</dbReference>
<feature type="signal peptide" evidence="1">
    <location>
        <begin position="1"/>
        <end position="22"/>
    </location>
</feature>
<evidence type="ECO:0000256" key="1">
    <source>
        <dbReference type="SAM" id="SignalP"/>
    </source>
</evidence>
<proteinExistence type="predicted"/>